<feature type="chain" id="PRO_5018221616" description="Interleukin 17-like protein" evidence="5">
    <location>
        <begin position="20"/>
        <end position="189"/>
    </location>
</feature>
<evidence type="ECO:0000256" key="3">
    <source>
        <dbReference type="ARBA" id="ARBA00022525"/>
    </source>
</evidence>
<keyword evidence="7" id="KW-1185">Reference proteome</keyword>
<accession>A0A3M7T456</accession>
<dbReference type="SUPFAM" id="SSF57501">
    <property type="entry name" value="Cystine-knot cytokines"/>
    <property type="match status" value="1"/>
</dbReference>
<evidence type="ECO:0008006" key="8">
    <source>
        <dbReference type="Google" id="ProtNLM"/>
    </source>
</evidence>
<sequence length="189" mass="22124">MIKLFLILIIQEILRYGNIWVFGNAINNNQCRDPDEDYLGRLFIDYEMTYRKYEEIVFKTKTFEEKINSSYIIRITRENLFENTECLMSSRRTLDVSKKSLCPWKSVITYRQDRFPFYKLENKCTCSKCSLIGDKFLDVNSFGCSPVIETVPVLVRGKCGSDGFFIWEPSLEESNLYCTCSLLTSLIPV</sequence>
<comment type="similarity">
    <text evidence="2">Belongs to the IL-17 family.</text>
</comment>
<keyword evidence="3" id="KW-0964">Secreted</keyword>
<dbReference type="EMBL" id="REGN01000321">
    <property type="protein sequence ID" value="RNA42781.1"/>
    <property type="molecule type" value="Genomic_DNA"/>
</dbReference>
<evidence type="ECO:0000313" key="7">
    <source>
        <dbReference type="Proteomes" id="UP000276133"/>
    </source>
</evidence>
<comment type="caution">
    <text evidence="6">The sequence shown here is derived from an EMBL/GenBank/DDBJ whole genome shotgun (WGS) entry which is preliminary data.</text>
</comment>
<proteinExistence type="inferred from homology"/>
<organism evidence="6 7">
    <name type="scientific">Brachionus plicatilis</name>
    <name type="common">Marine rotifer</name>
    <name type="synonym">Brachionus muelleri</name>
    <dbReference type="NCBI Taxonomy" id="10195"/>
    <lineage>
        <taxon>Eukaryota</taxon>
        <taxon>Metazoa</taxon>
        <taxon>Spiralia</taxon>
        <taxon>Gnathifera</taxon>
        <taxon>Rotifera</taxon>
        <taxon>Eurotatoria</taxon>
        <taxon>Monogononta</taxon>
        <taxon>Pseudotrocha</taxon>
        <taxon>Ploima</taxon>
        <taxon>Brachionidae</taxon>
        <taxon>Brachionus</taxon>
    </lineage>
</organism>
<dbReference type="InterPro" id="IPR010345">
    <property type="entry name" value="IL-17_fam"/>
</dbReference>
<dbReference type="GO" id="GO:0005576">
    <property type="term" value="C:extracellular region"/>
    <property type="evidence" value="ECO:0007669"/>
    <property type="project" value="UniProtKB-SubCell"/>
</dbReference>
<name>A0A3M7T456_BRAPC</name>
<evidence type="ECO:0000313" key="6">
    <source>
        <dbReference type="EMBL" id="RNA42781.1"/>
    </source>
</evidence>
<gene>
    <name evidence="6" type="ORF">BpHYR1_040951</name>
</gene>
<evidence type="ECO:0000256" key="5">
    <source>
        <dbReference type="SAM" id="SignalP"/>
    </source>
</evidence>
<dbReference type="AlphaFoldDB" id="A0A3M7T456"/>
<comment type="subcellular location">
    <subcellularLocation>
        <location evidence="1">Secreted</location>
    </subcellularLocation>
</comment>
<dbReference type="Pfam" id="PF06083">
    <property type="entry name" value="IL17"/>
    <property type="match status" value="1"/>
</dbReference>
<reference evidence="6 7" key="1">
    <citation type="journal article" date="2018" name="Sci. Rep.">
        <title>Genomic signatures of local adaptation to the degree of environmental predictability in rotifers.</title>
        <authorList>
            <person name="Franch-Gras L."/>
            <person name="Hahn C."/>
            <person name="Garcia-Roger E.M."/>
            <person name="Carmona M.J."/>
            <person name="Serra M."/>
            <person name="Gomez A."/>
        </authorList>
    </citation>
    <scope>NUCLEOTIDE SEQUENCE [LARGE SCALE GENOMIC DNA]</scope>
    <source>
        <strain evidence="6">HYR1</strain>
    </source>
</reference>
<evidence type="ECO:0000256" key="4">
    <source>
        <dbReference type="ARBA" id="ARBA00022729"/>
    </source>
</evidence>
<evidence type="ECO:0000256" key="2">
    <source>
        <dbReference type="ARBA" id="ARBA00007236"/>
    </source>
</evidence>
<dbReference type="GO" id="GO:0005125">
    <property type="term" value="F:cytokine activity"/>
    <property type="evidence" value="ECO:0007669"/>
    <property type="project" value="InterPro"/>
</dbReference>
<dbReference type="OrthoDB" id="6038945at2759"/>
<dbReference type="Gene3D" id="2.10.90.10">
    <property type="entry name" value="Cystine-knot cytokines"/>
    <property type="match status" value="1"/>
</dbReference>
<keyword evidence="4 5" id="KW-0732">Signal</keyword>
<protein>
    <recommendedName>
        <fullName evidence="8">Interleukin 17-like protein</fullName>
    </recommendedName>
</protein>
<evidence type="ECO:0000256" key="1">
    <source>
        <dbReference type="ARBA" id="ARBA00004613"/>
    </source>
</evidence>
<dbReference type="InterPro" id="IPR029034">
    <property type="entry name" value="Cystine-knot_cytokine"/>
</dbReference>
<dbReference type="Proteomes" id="UP000276133">
    <property type="component" value="Unassembled WGS sequence"/>
</dbReference>
<feature type="signal peptide" evidence="5">
    <location>
        <begin position="1"/>
        <end position="19"/>
    </location>
</feature>